<gene>
    <name evidence="1" type="primary">pol_2183</name>
    <name evidence="1" type="ORF">NPIL_586531</name>
</gene>
<evidence type="ECO:0000313" key="1">
    <source>
        <dbReference type="EMBL" id="GFS29388.1"/>
    </source>
</evidence>
<accession>A0A8X6J2V0</accession>
<dbReference type="EMBL" id="BMAW01087367">
    <property type="protein sequence ID" value="GFS29388.1"/>
    <property type="molecule type" value="Genomic_DNA"/>
</dbReference>
<dbReference type="PANTHER" id="PTHR33327:SF3">
    <property type="entry name" value="RNA-DIRECTED DNA POLYMERASE"/>
    <property type="match status" value="1"/>
</dbReference>
<name>A0A8X6J2V0_NEPPI</name>
<protein>
    <submittedName>
        <fullName evidence="1">Uncharacterized protein</fullName>
    </submittedName>
</protein>
<dbReference type="PANTHER" id="PTHR33327">
    <property type="entry name" value="ENDONUCLEASE"/>
    <property type="match status" value="1"/>
</dbReference>
<sequence>MRNKAGNRMTEELLKPLFLQRLPTHLQQILATSNDQLEKLAEMANGIMAAAGHTSSIHAIDAENQKLKTMLMDISSRLETRERSTSRGPERYFCRRLSSMNSGNQEHCWYHQRFKQRATKCTKPCSYLAENKTSRHSAHQVAAQR</sequence>
<dbReference type="OrthoDB" id="6436410at2759"/>
<comment type="caution">
    <text evidence="1">The sequence shown here is derived from an EMBL/GenBank/DDBJ whole genome shotgun (WGS) entry which is preliminary data.</text>
</comment>
<proteinExistence type="predicted"/>
<dbReference type="AlphaFoldDB" id="A0A8X6J2V0"/>
<dbReference type="Proteomes" id="UP000887013">
    <property type="component" value="Unassembled WGS sequence"/>
</dbReference>
<keyword evidence="2" id="KW-1185">Reference proteome</keyword>
<evidence type="ECO:0000313" key="2">
    <source>
        <dbReference type="Proteomes" id="UP000887013"/>
    </source>
</evidence>
<organism evidence="1 2">
    <name type="scientific">Nephila pilipes</name>
    <name type="common">Giant wood spider</name>
    <name type="synonym">Nephila maculata</name>
    <dbReference type="NCBI Taxonomy" id="299642"/>
    <lineage>
        <taxon>Eukaryota</taxon>
        <taxon>Metazoa</taxon>
        <taxon>Ecdysozoa</taxon>
        <taxon>Arthropoda</taxon>
        <taxon>Chelicerata</taxon>
        <taxon>Arachnida</taxon>
        <taxon>Araneae</taxon>
        <taxon>Araneomorphae</taxon>
        <taxon>Entelegynae</taxon>
        <taxon>Araneoidea</taxon>
        <taxon>Nephilidae</taxon>
        <taxon>Nephila</taxon>
    </lineage>
</organism>
<reference evidence="1" key="1">
    <citation type="submission" date="2020-08" db="EMBL/GenBank/DDBJ databases">
        <title>Multicomponent nature underlies the extraordinary mechanical properties of spider dragline silk.</title>
        <authorList>
            <person name="Kono N."/>
            <person name="Nakamura H."/>
            <person name="Mori M."/>
            <person name="Yoshida Y."/>
            <person name="Ohtoshi R."/>
            <person name="Malay A.D."/>
            <person name="Moran D.A.P."/>
            <person name="Tomita M."/>
            <person name="Numata K."/>
            <person name="Arakawa K."/>
        </authorList>
    </citation>
    <scope>NUCLEOTIDE SEQUENCE</scope>
</reference>